<name>A0ABS3L241_9STAP</name>
<proteinExistence type="predicted"/>
<dbReference type="Proteomes" id="UP000664081">
    <property type="component" value="Unassembled WGS sequence"/>
</dbReference>
<dbReference type="NCBIfam" id="TIGR01613">
    <property type="entry name" value="primase_Cterm"/>
    <property type="match status" value="1"/>
</dbReference>
<dbReference type="InterPro" id="IPR051620">
    <property type="entry name" value="ORF904-like_C"/>
</dbReference>
<dbReference type="PROSITE" id="PS51206">
    <property type="entry name" value="SF3_HELICASE_1"/>
    <property type="match status" value="1"/>
</dbReference>
<keyword evidence="4" id="KW-0067">ATP-binding</keyword>
<protein>
    <submittedName>
        <fullName evidence="6">DNA primase</fullName>
    </submittedName>
</protein>
<evidence type="ECO:0000313" key="6">
    <source>
        <dbReference type="EMBL" id="MBO1227615.1"/>
    </source>
</evidence>
<dbReference type="SMART" id="SM00885">
    <property type="entry name" value="D5_N"/>
    <property type="match status" value="1"/>
</dbReference>
<evidence type="ECO:0000256" key="3">
    <source>
        <dbReference type="ARBA" id="ARBA00022806"/>
    </source>
</evidence>
<accession>A0ABS3L241</accession>
<dbReference type="InterPro" id="IPR004968">
    <property type="entry name" value="DNA_primase/NTPase_C"/>
</dbReference>
<evidence type="ECO:0000256" key="4">
    <source>
        <dbReference type="ARBA" id="ARBA00022840"/>
    </source>
</evidence>
<gene>
    <name evidence="6" type="ORF">J3T88_09905</name>
</gene>
<dbReference type="InterPro" id="IPR014818">
    <property type="entry name" value="Phage/plasmid_primase_P4_C"/>
</dbReference>
<dbReference type="Gene3D" id="3.40.50.300">
    <property type="entry name" value="P-loop containing nucleotide triphosphate hydrolases"/>
    <property type="match status" value="1"/>
</dbReference>
<organism evidence="6 7">
    <name type="scientific">Staphylococcus nepalensis</name>
    <dbReference type="NCBI Taxonomy" id="214473"/>
    <lineage>
        <taxon>Bacteria</taxon>
        <taxon>Bacillati</taxon>
        <taxon>Bacillota</taxon>
        <taxon>Bacilli</taxon>
        <taxon>Bacillales</taxon>
        <taxon>Staphylococcaceae</taxon>
        <taxon>Staphylococcus</taxon>
    </lineage>
</organism>
<sequence length="804" mass="92382">MKNIPQWFIWKHGQPDKNGKLPKIPHNLKGTKYISYTDETNYCTFDEVKQAYTNVSGVAGIGFKPKGTDITIVDVDIKRDDETGEVTGQLTASEKHILNAGYVETSVSGNGYHAIFNHKPHESIGDKVYIYDDNEHQIEVYHSNVKGWVAITGDIYDNRSLMNDKDTSKQFMDYIMDTFKPKRTESHTEQSFNLDSFTPPRLDTADVVPMWLNRGGDTLRTKNVRKIDLWHMADEAMGAYSSRSEALMALINELAYYMWDNPQGLSELLYGDPNWSDYMHDKRPQLREDEINKAIEERIKSGRIYDGQATAEEDFAEIINENRSWETLQSLRRTIPQMRNKELAYMKAQFEKAKENGEATGRQPQTISPYRCAVLLNEVIKFVILDLEENTKLYMYQSDKGIYTQSTTIIKRIISWLEPTHNEKKALDVIYHLTNMADNVVKTNEPHLIPVNNGVFNRKTMELEPFTPNYVFMTKITTDYVDNPVAPVFDGWDFDSWLKEIACNDTEVTTLLWQVINEALNGNYTRKKAIFLVGDGNNAKGTFQELLINLVGFNNVTSLKVNEFDHDFKLSSLEGKTLVIGDDVPVGVNIEDSSNFNSVVTGEAVNVNVKNKQGYTTVYRCTVIQSTNGMPRFKNKSGGTNRRLLIVPFNGDFNGTKENPDIKEKYLADKKVLEYVLHKAINLNFNKFKVPRVSSEMLEEFKQDNDPVYDFKVTEFDDWGIESVPKAIVYSKYRIFCEHNGYRPLSERKFCKSFEGYLGKAWEVGRPRYYSIEKLQEKIGHFEPSLLRKGDQKISYVNTTLKVV</sequence>
<dbReference type="PANTHER" id="PTHR35372:SF2">
    <property type="entry name" value="SF3 HELICASE DOMAIN-CONTAINING PROTEIN"/>
    <property type="match status" value="1"/>
</dbReference>
<dbReference type="InterPro" id="IPR045455">
    <property type="entry name" value="NrS-1_pol-like_helicase"/>
</dbReference>
<comment type="caution">
    <text evidence="6">The sequence shown here is derived from an EMBL/GenBank/DDBJ whole genome shotgun (WGS) entry which is preliminary data.</text>
</comment>
<keyword evidence="1" id="KW-0547">Nucleotide-binding</keyword>
<dbReference type="Pfam" id="PF19263">
    <property type="entry name" value="DUF5906"/>
    <property type="match status" value="1"/>
</dbReference>
<dbReference type="InterPro" id="IPR006500">
    <property type="entry name" value="Helicase_put_C_phage/plasmid"/>
</dbReference>
<keyword evidence="7" id="KW-1185">Reference proteome</keyword>
<dbReference type="SUPFAM" id="SSF52540">
    <property type="entry name" value="P-loop containing nucleoside triphosphate hydrolases"/>
    <property type="match status" value="1"/>
</dbReference>
<keyword evidence="3" id="KW-0347">Helicase</keyword>
<keyword evidence="2" id="KW-0378">Hydrolase</keyword>
<dbReference type="Pfam" id="PF08706">
    <property type="entry name" value="D5_N"/>
    <property type="match status" value="1"/>
</dbReference>
<dbReference type="Pfam" id="PF03288">
    <property type="entry name" value="Pox_D5"/>
    <property type="match status" value="1"/>
</dbReference>
<evidence type="ECO:0000256" key="2">
    <source>
        <dbReference type="ARBA" id="ARBA00022801"/>
    </source>
</evidence>
<evidence type="ECO:0000313" key="7">
    <source>
        <dbReference type="Proteomes" id="UP000664081"/>
    </source>
</evidence>
<evidence type="ECO:0000259" key="5">
    <source>
        <dbReference type="PROSITE" id="PS51206"/>
    </source>
</evidence>
<evidence type="ECO:0000256" key="1">
    <source>
        <dbReference type="ARBA" id="ARBA00022741"/>
    </source>
</evidence>
<reference evidence="6 7" key="1">
    <citation type="submission" date="2021-03" db="EMBL/GenBank/DDBJ databases">
        <title>Staphylococci and Mammaliicocci in bats.</title>
        <authorList>
            <person name="Fountain K."/>
        </authorList>
    </citation>
    <scope>NUCLEOTIDE SEQUENCE [LARGE SCALE GENOMIC DNA]</scope>
    <source>
        <strain evidence="6 7">18_1_E_SW</strain>
    </source>
</reference>
<dbReference type="PANTHER" id="PTHR35372">
    <property type="entry name" value="ATP BINDING PROTEIN-RELATED"/>
    <property type="match status" value="1"/>
</dbReference>
<feature type="domain" description="SF3 helicase" evidence="5">
    <location>
        <begin position="507"/>
        <end position="662"/>
    </location>
</feature>
<dbReference type="InterPro" id="IPR014015">
    <property type="entry name" value="Helicase_SF3_DNA-vir"/>
</dbReference>
<dbReference type="InterPro" id="IPR027417">
    <property type="entry name" value="P-loop_NTPase"/>
</dbReference>
<dbReference type="EMBL" id="JAFNLT010000008">
    <property type="protein sequence ID" value="MBO1227615.1"/>
    <property type="molecule type" value="Genomic_DNA"/>
</dbReference>